<name>A0AAN4PK14_ASPLE</name>
<feature type="domain" description="BZIP" evidence="10">
    <location>
        <begin position="418"/>
        <end position="433"/>
    </location>
</feature>
<dbReference type="PROSITE" id="PS00036">
    <property type="entry name" value="BZIP_BASIC"/>
    <property type="match status" value="1"/>
</dbReference>
<evidence type="ECO:0000313" key="11">
    <source>
        <dbReference type="EMBL" id="GAQ07578.1"/>
    </source>
</evidence>
<dbReference type="InterPro" id="IPR004827">
    <property type="entry name" value="bZIP"/>
</dbReference>
<dbReference type="AlphaFoldDB" id="A0AAN4PK14"/>
<keyword evidence="7" id="KW-0539">Nucleus</keyword>
<dbReference type="SUPFAM" id="SSF57959">
    <property type="entry name" value="Leucine zipper domain"/>
    <property type="match status" value="1"/>
</dbReference>
<organism evidence="11 12">
    <name type="scientific">Aspergillus lentulus</name>
    <dbReference type="NCBI Taxonomy" id="293939"/>
    <lineage>
        <taxon>Eukaryota</taxon>
        <taxon>Fungi</taxon>
        <taxon>Dikarya</taxon>
        <taxon>Ascomycota</taxon>
        <taxon>Pezizomycotina</taxon>
        <taxon>Eurotiomycetes</taxon>
        <taxon>Eurotiomycetidae</taxon>
        <taxon>Eurotiales</taxon>
        <taxon>Aspergillaceae</taxon>
        <taxon>Aspergillus</taxon>
        <taxon>Aspergillus subgen. Fumigati</taxon>
    </lineage>
</organism>
<dbReference type="CDD" id="cd14688">
    <property type="entry name" value="bZIP_YAP"/>
    <property type="match status" value="1"/>
</dbReference>
<evidence type="ECO:0000256" key="3">
    <source>
        <dbReference type="ARBA" id="ARBA00007163"/>
    </source>
</evidence>
<accession>A0AAN4PK14</accession>
<dbReference type="Pfam" id="PF18130">
    <property type="entry name" value="ATPgrasp_N"/>
    <property type="match status" value="1"/>
</dbReference>
<dbReference type="SMART" id="SM00338">
    <property type="entry name" value="BRLZ"/>
    <property type="match status" value="1"/>
</dbReference>
<comment type="function">
    <text evidence="1">Putative transcription factor.</text>
</comment>
<evidence type="ECO:0000256" key="6">
    <source>
        <dbReference type="ARBA" id="ARBA00023163"/>
    </source>
</evidence>
<dbReference type="Proteomes" id="UP000051487">
    <property type="component" value="Unassembled WGS sequence"/>
</dbReference>
<dbReference type="EMBL" id="BCLY01000009">
    <property type="protein sequence ID" value="GAQ07578.1"/>
    <property type="molecule type" value="Genomic_DNA"/>
</dbReference>
<dbReference type="Gene3D" id="3.40.50.20">
    <property type="match status" value="1"/>
</dbReference>
<evidence type="ECO:0000313" key="12">
    <source>
        <dbReference type="Proteomes" id="UP000051487"/>
    </source>
</evidence>
<evidence type="ECO:0000256" key="7">
    <source>
        <dbReference type="ARBA" id="ARBA00023242"/>
    </source>
</evidence>
<protein>
    <recommendedName>
        <fullName evidence="8">Putative transcription factor kapC</fullName>
    </recommendedName>
</protein>
<evidence type="ECO:0000256" key="8">
    <source>
        <dbReference type="ARBA" id="ARBA00044067"/>
    </source>
</evidence>
<keyword evidence="6" id="KW-0804">Transcription</keyword>
<feature type="compositionally biased region" description="Low complexity" evidence="9">
    <location>
        <begin position="419"/>
        <end position="429"/>
    </location>
</feature>
<keyword evidence="5" id="KW-0238">DNA-binding</keyword>
<dbReference type="InterPro" id="IPR050936">
    <property type="entry name" value="AP-1-like"/>
</dbReference>
<sequence>MNNHQHPLWQSVDITNKKQQRCFRSPTSRTSGEIIGHLLPGTKAHSFDTDLYNQQGDQFSSHRQKQGSKAHNTTPPGLHCTSRHHSATHGPISEHDMIQATSFANPRQWFAGELLTDSDFCQLSNVFRAAAGGVIIDVGGLEHDDVAEDLIIFEAEIRNRLSFPWILEDRRPRQTLAFVGDYLRYPGHGGTGCNHYAFANTLDINLVVLDAPGFEDPQHADLRGAFLPYDLSRDDALCDRILEALTHYKGKINGIITFHESLQSGVAKAAELLFLPTLPPEALAIAADKYRTGIAAGRPAYLATCAKDASSILETARITVPIDLEAVSRDHADQVLHDQLLAAQHQHLTHPQQARPQPPAPQPPHMQPNTPARDQNNIDPAISGATMLAGPPQTPSQPDVTGQETPKTYGKRPLSTSKRAAQNRAAQRAFRQRKEAHIRELEGKVKAYENMGEAIKALQAENYQLREYIINLQSRLLDSQGEVPELPGNIDLSQPRSEIPVPPIPNSGTTTSTAAPPPSAPQQPQPPHAQAPTSNDDMNSLNRIAVAGLGMRKPPTEEANYLGNNFQAQARRVRPDDGQPEASELPKQEQSHGLPLIS</sequence>
<evidence type="ECO:0000256" key="1">
    <source>
        <dbReference type="ARBA" id="ARBA00004049"/>
    </source>
</evidence>
<reference evidence="11 12" key="1">
    <citation type="submission" date="2015-11" db="EMBL/GenBank/DDBJ databases">
        <title>Aspergillus lentulus strain IFM 54703T.</title>
        <authorList>
            <person name="Kusuya Y."/>
            <person name="Sakai K."/>
            <person name="Kamei K."/>
            <person name="Takahashi H."/>
            <person name="Yaguchi T."/>
        </authorList>
    </citation>
    <scope>NUCLEOTIDE SEQUENCE [LARGE SCALE GENOMIC DNA]</scope>
    <source>
        <strain evidence="11 12">IFM 54703</strain>
    </source>
</reference>
<evidence type="ECO:0000256" key="2">
    <source>
        <dbReference type="ARBA" id="ARBA00004123"/>
    </source>
</evidence>
<dbReference type="PANTHER" id="PTHR40621:SF11">
    <property type="entry name" value="TRANSCRIPTION FACTOR KAPC-RELATED"/>
    <property type="match status" value="1"/>
</dbReference>
<dbReference type="GO" id="GO:0001228">
    <property type="term" value="F:DNA-binding transcription activator activity, RNA polymerase II-specific"/>
    <property type="evidence" value="ECO:0007669"/>
    <property type="project" value="TreeGrafter"/>
</dbReference>
<evidence type="ECO:0000256" key="5">
    <source>
        <dbReference type="ARBA" id="ARBA00023125"/>
    </source>
</evidence>
<feature type="region of interest" description="Disordered" evidence="9">
    <location>
        <begin position="46"/>
        <end position="90"/>
    </location>
</feature>
<dbReference type="InterPro" id="IPR046347">
    <property type="entry name" value="bZIP_sf"/>
</dbReference>
<dbReference type="PANTHER" id="PTHR40621">
    <property type="entry name" value="TRANSCRIPTION FACTOR KAPC-RELATED"/>
    <property type="match status" value="1"/>
</dbReference>
<comment type="caution">
    <text evidence="11">The sequence shown here is derived from an EMBL/GenBank/DDBJ whole genome shotgun (WGS) entry which is preliminary data.</text>
</comment>
<comment type="similarity">
    <text evidence="3">Belongs to the bZIP family.</text>
</comment>
<feature type="compositionally biased region" description="Polar residues" evidence="9">
    <location>
        <begin position="396"/>
        <end position="406"/>
    </location>
</feature>
<evidence type="ECO:0000256" key="9">
    <source>
        <dbReference type="SAM" id="MobiDB-lite"/>
    </source>
</evidence>
<feature type="compositionally biased region" description="Polar residues" evidence="9">
    <location>
        <begin position="51"/>
        <end position="61"/>
    </location>
</feature>
<gene>
    <name evidence="11" type="ORF">ALT_4899</name>
</gene>
<dbReference type="Gene3D" id="1.20.5.170">
    <property type="match status" value="1"/>
</dbReference>
<dbReference type="GO" id="GO:0000976">
    <property type="term" value="F:transcription cis-regulatory region binding"/>
    <property type="evidence" value="ECO:0007669"/>
    <property type="project" value="InterPro"/>
</dbReference>
<dbReference type="Pfam" id="PF00170">
    <property type="entry name" value="bZIP_1"/>
    <property type="match status" value="1"/>
</dbReference>
<keyword evidence="4" id="KW-0805">Transcription regulation</keyword>
<feature type="region of interest" description="Disordered" evidence="9">
    <location>
        <begin position="486"/>
        <end position="598"/>
    </location>
</feature>
<feature type="region of interest" description="Disordered" evidence="9">
    <location>
        <begin position="345"/>
        <end position="434"/>
    </location>
</feature>
<comment type="subcellular location">
    <subcellularLocation>
        <location evidence="2">Nucleus</location>
    </subcellularLocation>
</comment>
<feature type="compositionally biased region" description="Pro residues" evidence="9">
    <location>
        <begin position="356"/>
        <end position="366"/>
    </location>
</feature>
<evidence type="ECO:0000256" key="4">
    <source>
        <dbReference type="ARBA" id="ARBA00023015"/>
    </source>
</evidence>
<proteinExistence type="inferred from homology"/>
<dbReference type="GO" id="GO:0090575">
    <property type="term" value="C:RNA polymerase II transcription regulator complex"/>
    <property type="evidence" value="ECO:0007669"/>
    <property type="project" value="TreeGrafter"/>
</dbReference>
<evidence type="ECO:0000259" key="10">
    <source>
        <dbReference type="PROSITE" id="PS00036"/>
    </source>
</evidence>
<dbReference type="InterPro" id="IPR041472">
    <property type="entry name" value="BL00235/CARNS1_N"/>
</dbReference>
<feature type="compositionally biased region" description="Pro residues" evidence="9">
    <location>
        <begin position="515"/>
        <end position="529"/>
    </location>
</feature>